<gene>
    <name evidence="2" type="ORF">KFL_000060890</name>
</gene>
<organism evidence="2 3">
    <name type="scientific">Klebsormidium nitens</name>
    <name type="common">Green alga</name>
    <name type="synonym">Ulothrix nitens</name>
    <dbReference type="NCBI Taxonomy" id="105231"/>
    <lineage>
        <taxon>Eukaryota</taxon>
        <taxon>Viridiplantae</taxon>
        <taxon>Streptophyta</taxon>
        <taxon>Klebsormidiophyceae</taxon>
        <taxon>Klebsormidiales</taxon>
        <taxon>Klebsormidiaceae</taxon>
        <taxon>Klebsormidium</taxon>
    </lineage>
</organism>
<feature type="signal peptide" evidence="1">
    <location>
        <begin position="1"/>
        <end position="24"/>
    </location>
</feature>
<dbReference type="Pfam" id="PF01663">
    <property type="entry name" value="Phosphodiest"/>
    <property type="match status" value="1"/>
</dbReference>
<dbReference type="Proteomes" id="UP000054558">
    <property type="component" value="Unassembled WGS sequence"/>
</dbReference>
<proteinExistence type="predicted"/>
<dbReference type="Gene3D" id="3.40.720.10">
    <property type="entry name" value="Alkaline Phosphatase, subunit A"/>
    <property type="match status" value="1"/>
</dbReference>
<accession>A0A0U9HIE1</accession>
<keyword evidence="3" id="KW-1185">Reference proteome</keyword>
<reference evidence="2 3" key="1">
    <citation type="journal article" date="2014" name="Nat. Commun.">
        <title>Klebsormidium flaccidum genome reveals primary factors for plant terrestrial adaptation.</title>
        <authorList>
            <person name="Hori K."/>
            <person name="Maruyama F."/>
            <person name="Fujisawa T."/>
            <person name="Togashi T."/>
            <person name="Yamamoto N."/>
            <person name="Seo M."/>
            <person name="Sato S."/>
            <person name="Yamada T."/>
            <person name="Mori H."/>
            <person name="Tajima N."/>
            <person name="Moriyama T."/>
            <person name="Ikeuchi M."/>
            <person name="Watanabe M."/>
            <person name="Wada H."/>
            <person name="Kobayashi K."/>
            <person name="Saito M."/>
            <person name="Masuda T."/>
            <person name="Sasaki-Sekimoto Y."/>
            <person name="Mashiguchi K."/>
            <person name="Awai K."/>
            <person name="Shimojima M."/>
            <person name="Masuda S."/>
            <person name="Iwai M."/>
            <person name="Nobusawa T."/>
            <person name="Narise T."/>
            <person name="Kondo S."/>
            <person name="Saito H."/>
            <person name="Sato R."/>
            <person name="Murakawa M."/>
            <person name="Ihara Y."/>
            <person name="Oshima-Yamada Y."/>
            <person name="Ohtaka K."/>
            <person name="Satoh M."/>
            <person name="Sonobe K."/>
            <person name="Ishii M."/>
            <person name="Ohtani R."/>
            <person name="Kanamori-Sato M."/>
            <person name="Honoki R."/>
            <person name="Miyazaki D."/>
            <person name="Mochizuki H."/>
            <person name="Umetsu J."/>
            <person name="Higashi K."/>
            <person name="Shibata D."/>
            <person name="Kamiya Y."/>
            <person name="Sato N."/>
            <person name="Nakamura Y."/>
            <person name="Tabata S."/>
            <person name="Ida S."/>
            <person name="Kurokawa K."/>
            <person name="Ohta H."/>
        </authorList>
    </citation>
    <scope>NUCLEOTIDE SEQUENCE [LARGE SCALE GENOMIC DNA]</scope>
    <source>
        <strain evidence="2 3">NIES-2285</strain>
    </source>
</reference>
<keyword evidence="1" id="KW-0732">Signal</keyword>
<name>A0A0U9HIE1_KLENI</name>
<evidence type="ECO:0000256" key="1">
    <source>
        <dbReference type="SAM" id="SignalP"/>
    </source>
</evidence>
<evidence type="ECO:0000313" key="2">
    <source>
        <dbReference type="EMBL" id="GAQ78022.1"/>
    </source>
</evidence>
<sequence>MAASIRAVLCLAFCCLALAGSVNAVHQRKLLQTCPSATPNPCYSADGSAFTCCPGSCGSPPGAKAYCAGASGSSPLTSEPQGLDSGFLNEIDHVLIISVDGLHEQGVEYFSTSCPRTPTLPALAGSQHTVRGTHYTNAFTTIPSDSFPGTLALLTGGGAYTSGFYYDDSYNRALSPPISFGGDTNCSTVVSS</sequence>
<dbReference type="STRING" id="105231.A0A0U9HIE1"/>
<protein>
    <recommendedName>
        <fullName evidence="4">Alkaline phosphatase</fullName>
    </recommendedName>
</protein>
<dbReference type="OrthoDB" id="2118639at2759"/>
<dbReference type="AlphaFoldDB" id="A0A0U9HIE1"/>
<dbReference type="InterPro" id="IPR002591">
    <property type="entry name" value="Phosphodiest/P_Trfase"/>
</dbReference>
<dbReference type="EMBL" id="DF236955">
    <property type="protein sequence ID" value="GAQ78022.1"/>
    <property type="molecule type" value="Genomic_DNA"/>
</dbReference>
<dbReference type="InterPro" id="IPR017850">
    <property type="entry name" value="Alkaline_phosphatase_core_sf"/>
</dbReference>
<evidence type="ECO:0008006" key="4">
    <source>
        <dbReference type="Google" id="ProtNLM"/>
    </source>
</evidence>
<dbReference type="SUPFAM" id="SSF53649">
    <property type="entry name" value="Alkaline phosphatase-like"/>
    <property type="match status" value="1"/>
</dbReference>
<evidence type="ECO:0000313" key="3">
    <source>
        <dbReference type="Proteomes" id="UP000054558"/>
    </source>
</evidence>
<feature type="chain" id="PRO_5006864948" description="Alkaline phosphatase" evidence="1">
    <location>
        <begin position="25"/>
        <end position="192"/>
    </location>
</feature>